<sequence length="46" mass="5417">MLYEFQKILGFTKKQKNELISEEIRKEIGFSQEILNVIKQVTDSSI</sequence>
<name>B7IYF9_BACC2</name>
<gene>
    <name evidence="1" type="ordered locus">BCG9842_B0811</name>
</gene>
<dbReference type="Proteomes" id="UP000006744">
    <property type="component" value="Chromosome"/>
</dbReference>
<reference evidence="1 2" key="1">
    <citation type="submission" date="2008-10" db="EMBL/GenBank/DDBJ databases">
        <title>Genome sequence of Bacillus cereus G9842.</title>
        <authorList>
            <person name="Dodson R.J."/>
            <person name="Durkin A.S."/>
            <person name="Rosovitz M.J."/>
            <person name="Rasko D.A."/>
            <person name="Hoffmaster A."/>
            <person name="Ravel J."/>
            <person name="Sutton G."/>
        </authorList>
    </citation>
    <scope>NUCLEOTIDE SEQUENCE [LARGE SCALE GENOMIC DNA]</scope>
    <source>
        <strain evidence="1 2">G9842</strain>
    </source>
</reference>
<dbReference type="EMBL" id="CP001186">
    <property type="protein sequence ID" value="ACK94112.1"/>
    <property type="molecule type" value="Genomic_DNA"/>
</dbReference>
<dbReference type="KEGG" id="bcg:BCG9842_B0811"/>
<dbReference type="HOGENOM" id="CLU_3179758_0_0_9"/>
<proteinExistence type="predicted"/>
<evidence type="ECO:0000313" key="1">
    <source>
        <dbReference type="EMBL" id="ACK94112.1"/>
    </source>
</evidence>
<accession>B7IYF9</accession>
<organism evidence="1 2">
    <name type="scientific">Bacillus cereus (strain G9842)</name>
    <dbReference type="NCBI Taxonomy" id="405531"/>
    <lineage>
        <taxon>Bacteria</taxon>
        <taxon>Bacillati</taxon>
        <taxon>Bacillota</taxon>
        <taxon>Bacilli</taxon>
        <taxon>Bacillales</taxon>
        <taxon>Bacillaceae</taxon>
        <taxon>Bacillus</taxon>
        <taxon>Bacillus cereus group</taxon>
    </lineage>
</organism>
<evidence type="ECO:0000313" key="2">
    <source>
        <dbReference type="Proteomes" id="UP000006744"/>
    </source>
</evidence>
<dbReference type="AlphaFoldDB" id="B7IYF9"/>
<protein>
    <submittedName>
        <fullName evidence="1">Hypothetical Cytosolic Protein</fullName>
    </submittedName>
</protein>